<dbReference type="EnsemblBacteria" id="ABF42008">
    <property type="protein sequence ID" value="ABF42008"/>
    <property type="gene ID" value="Acid345_3007"/>
</dbReference>
<dbReference type="GO" id="GO:0016787">
    <property type="term" value="F:hydrolase activity"/>
    <property type="evidence" value="ECO:0007669"/>
    <property type="project" value="InterPro"/>
</dbReference>
<evidence type="ECO:0000313" key="3">
    <source>
        <dbReference type="EMBL" id="ABF42008.1"/>
    </source>
</evidence>
<sequence>MKIRLVLLTVFLCSSFVSFGADQPAALNFDPGPLPFKFVAYGDMRMTDPHNHGDTDPDRRKAIIEAIAKQNPKFVLIGGDLVLNGSNGADWSEYDKEMTPIADAHAAVYPAIGNHEMHGDANTALANYFKRFPYLNSSRFYTVKAGNVLIITLDSELGELKSPQREWLERVLTKGIPADVEFVIFDLHHPPYTHFGMASYGHEARHEEKAMAAYLEERQRKTRARFLVIAGHNHNYERYLHGDVMYIVSGGGGAQPYMPHRLPTDFYQGTGPTYHYCLITMEPGKLNFEMYKLTGDPGKFGWEKGDNFALTYK</sequence>
<feature type="domain" description="Calcineurin-like phosphoesterase" evidence="2">
    <location>
        <begin position="47"/>
        <end position="236"/>
    </location>
</feature>
<dbReference type="STRING" id="204669.Acid345_3007"/>
<feature type="chain" id="PRO_5004190920" evidence="1">
    <location>
        <begin position="21"/>
        <end position="313"/>
    </location>
</feature>
<dbReference type="AlphaFoldDB" id="Q1IM92"/>
<evidence type="ECO:0000313" key="4">
    <source>
        <dbReference type="Proteomes" id="UP000002432"/>
    </source>
</evidence>
<dbReference type="PANTHER" id="PTHR43143:SF1">
    <property type="entry name" value="SERINE_THREONINE-PROTEIN PHOSPHATASE CPPED1"/>
    <property type="match status" value="1"/>
</dbReference>
<dbReference type="InterPro" id="IPR029052">
    <property type="entry name" value="Metallo-depent_PP-like"/>
</dbReference>
<dbReference type="InterPro" id="IPR004843">
    <property type="entry name" value="Calcineurin-like_PHP"/>
</dbReference>
<organism evidence="3 4">
    <name type="scientific">Koribacter versatilis (strain Ellin345)</name>
    <dbReference type="NCBI Taxonomy" id="204669"/>
    <lineage>
        <taxon>Bacteria</taxon>
        <taxon>Pseudomonadati</taxon>
        <taxon>Acidobacteriota</taxon>
        <taxon>Terriglobia</taxon>
        <taxon>Terriglobales</taxon>
        <taxon>Candidatus Korobacteraceae</taxon>
        <taxon>Candidatus Korobacter</taxon>
    </lineage>
</organism>
<dbReference type="SUPFAM" id="SSF56300">
    <property type="entry name" value="Metallo-dependent phosphatases"/>
    <property type="match status" value="1"/>
</dbReference>
<reference evidence="3 4" key="1">
    <citation type="journal article" date="2009" name="Appl. Environ. Microbiol.">
        <title>Three genomes from the phylum Acidobacteria provide insight into the lifestyles of these microorganisms in soils.</title>
        <authorList>
            <person name="Ward N.L."/>
            <person name="Challacombe J.F."/>
            <person name="Janssen P.H."/>
            <person name="Henrissat B."/>
            <person name="Coutinho P.M."/>
            <person name="Wu M."/>
            <person name="Xie G."/>
            <person name="Haft D.H."/>
            <person name="Sait M."/>
            <person name="Badger J."/>
            <person name="Barabote R.D."/>
            <person name="Bradley B."/>
            <person name="Brettin T.S."/>
            <person name="Brinkac L.M."/>
            <person name="Bruce D."/>
            <person name="Creasy T."/>
            <person name="Daugherty S.C."/>
            <person name="Davidsen T.M."/>
            <person name="DeBoy R.T."/>
            <person name="Detter J.C."/>
            <person name="Dodson R.J."/>
            <person name="Durkin A.S."/>
            <person name="Ganapathy A."/>
            <person name="Gwinn-Giglio M."/>
            <person name="Han C.S."/>
            <person name="Khouri H."/>
            <person name="Kiss H."/>
            <person name="Kothari S.P."/>
            <person name="Madupu R."/>
            <person name="Nelson K.E."/>
            <person name="Nelson W.C."/>
            <person name="Paulsen I."/>
            <person name="Penn K."/>
            <person name="Ren Q."/>
            <person name="Rosovitz M.J."/>
            <person name="Selengut J.D."/>
            <person name="Shrivastava S."/>
            <person name="Sullivan S.A."/>
            <person name="Tapia R."/>
            <person name="Thompson L.S."/>
            <person name="Watkins K.L."/>
            <person name="Yang Q."/>
            <person name="Yu C."/>
            <person name="Zafar N."/>
            <person name="Zhou L."/>
            <person name="Kuske C.R."/>
        </authorList>
    </citation>
    <scope>NUCLEOTIDE SEQUENCE [LARGE SCALE GENOMIC DNA]</scope>
    <source>
        <strain evidence="3 4">Ellin345</strain>
    </source>
</reference>
<dbReference type="KEGG" id="aba:Acid345_3007"/>
<proteinExistence type="predicted"/>
<dbReference type="Pfam" id="PF00149">
    <property type="entry name" value="Metallophos"/>
    <property type="match status" value="1"/>
</dbReference>
<dbReference type="Gene3D" id="3.60.21.10">
    <property type="match status" value="1"/>
</dbReference>
<gene>
    <name evidence="3" type="ordered locus">Acid345_3007</name>
</gene>
<protein>
    <submittedName>
        <fullName evidence="3">Metallophosphoesterase</fullName>
    </submittedName>
</protein>
<dbReference type="InterPro" id="IPR051918">
    <property type="entry name" value="STPP_CPPED1"/>
</dbReference>
<dbReference type="EMBL" id="CP000360">
    <property type="protein sequence ID" value="ABF42008.1"/>
    <property type="molecule type" value="Genomic_DNA"/>
</dbReference>
<keyword evidence="1" id="KW-0732">Signal</keyword>
<evidence type="ECO:0000259" key="2">
    <source>
        <dbReference type="Pfam" id="PF00149"/>
    </source>
</evidence>
<keyword evidence="4" id="KW-1185">Reference proteome</keyword>
<dbReference type="HOGENOM" id="CLU_043332_2_0_0"/>
<name>Q1IM92_KORVE</name>
<evidence type="ECO:0000256" key="1">
    <source>
        <dbReference type="SAM" id="SignalP"/>
    </source>
</evidence>
<dbReference type="Proteomes" id="UP000002432">
    <property type="component" value="Chromosome"/>
</dbReference>
<accession>Q1IM92</accession>
<dbReference type="PANTHER" id="PTHR43143">
    <property type="entry name" value="METALLOPHOSPHOESTERASE, CALCINEURIN SUPERFAMILY"/>
    <property type="match status" value="1"/>
</dbReference>
<feature type="signal peptide" evidence="1">
    <location>
        <begin position="1"/>
        <end position="20"/>
    </location>
</feature>
<dbReference type="OrthoDB" id="9809781at2"/>
<dbReference type="eggNOG" id="COG1409">
    <property type="taxonomic scope" value="Bacteria"/>
</dbReference>
<dbReference type="RefSeq" id="WP_011523809.1">
    <property type="nucleotide sequence ID" value="NC_008009.1"/>
</dbReference>